<comment type="caution">
    <text evidence="1">The sequence shown here is derived from an EMBL/GenBank/DDBJ whole genome shotgun (WGS) entry which is preliminary data.</text>
</comment>
<dbReference type="AlphaFoldDB" id="X1AHJ2"/>
<sequence length="31" mass="3667">GALRMIYIRFLQSMNREIIGEWSEKKPEAVT</sequence>
<proteinExistence type="predicted"/>
<organism evidence="1">
    <name type="scientific">marine sediment metagenome</name>
    <dbReference type="NCBI Taxonomy" id="412755"/>
    <lineage>
        <taxon>unclassified sequences</taxon>
        <taxon>metagenomes</taxon>
        <taxon>ecological metagenomes</taxon>
    </lineage>
</organism>
<feature type="non-terminal residue" evidence="1">
    <location>
        <position position="1"/>
    </location>
</feature>
<accession>X1AHJ2</accession>
<evidence type="ECO:0000313" key="1">
    <source>
        <dbReference type="EMBL" id="GAG82055.1"/>
    </source>
</evidence>
<gene>
    <name evidence="1" type="ORF">S01H4_33749</name>
</gene>
<name>X1AHJ2_9ZZZZ</name>
<dbReference type="EMBL" id="BART01017794">
    <property type="protein sequence ID" value="GAG82055.1"/>
    <property type="molecule type" value="Genomic_DNA"/>
</dbReference>
<reference evidence="1" key="1">
    <citation type="journal article" date="2014" name="Front. Microbiol.">
        <title>High frequency of phylogenetically diverse reductive dehalogenase-homologous genes in deep subseafloor sedimentary metagenomes.</title>
        <authorList>
            <person name="Kawai M."/>
            <person name="Futagami T."/>
            <person name="Toyoda A."/>
            <person name="Takaki Y."/>
            <person name="Nishi S."/>
            <person name="Hori S."/>
            <person name="Arai W."/>
            <person name="Tsubouchi T."/>
            <person name="Morono Y."/>
            <person name="Uchiyama I."/>
            <person name="Ito T."/>
            <person name="Fujiyama A."/>
            <person name="Inagaki F."/>
            <person name="Takami H."/>
        </authorList>
    </citation>
    <scope>NUCLEOTIDE SEQUENCE</scope>
    <source>
        <strain evidence="1">Expedition CK06-06</strain>
    </source>
</reference>
<protein>
    <submittedName>
        <fullName evidence="1">Uncharacterized protein</fullName>
    </submittedName>
</protein>